<dbReference type="NCBIfam" id="TIGR01730">
    <property type="entry name" value="RND_mfp"/>
    <property type="match status" value="1"/>
</dbReference>
<dbReference type="Gene3D" id="2.40.420.20">
    <property type="match status" value="1"/>
</dbReference>
<organism evidence="4 5">
    <name type="scientific">Pseudoalteromonas luteoviolacea CPMOR-1</name>
    <dbReference type="NCBI Taxonomy" id="1365248"/>
    <lineage>
        <taxon>Bacteria</taxon>
        <taxon>Pseudomonadati</taxon>
        <taxon>Pseudomonadota</taxon>
        <taxon>Gammaproteobacteria</taxon>
        <taxon>Alteromonadales</taxon>
        <taxon>Pseudoalteromonadaceae</taxon>
        <taxon>Pseudoalteromonas</taxon>
    </lineage>
</organism>
<dbReference type="Proteomes" id="UP000076486">
    <property type="component" value="Unassembled WGS sequence"/>
</dbReference>
<dbReference type="Pfam" id="PF25989">
    <property type="entry name" value="YknX_C"/>
    <property type="match status" value="1"/>
</dbReference>
<dbReference type="InterPro" id="IPR006143">
    <property type="entry name" value="RND_pump_MFP"/>
</dbReference>
<dbReference type="AlphaFoldDB" id="A0A167KUA2"/>
<accession>A0A167KUA2</accession>
<feature type="coiled-coil region" evidence="2">
    <location>
        <begin position="86"/>
        <end position="113"/>
    </location>
</feature>
<dbReference type="RefSeq" id="WP_063368079.1">
    <property type="nucleotide sequence ID" value="NZ_AUYC01000028.1"/>
</dbReference>
<dbReference type="InterPro" id="IPR058637">
    <property type="entry name" value="YknX-like_C"/>
</dbReference>
<dbReference type="Gene3D" id="2.40.50.100">
    <property type="match status" value="1"/>
</dbReference>
<dbReference type="GO" id="GO:0015562">
    <property type="term" value="F:efflux transmembrane transporter activity"/>
    <property type="evidence" value="ECO:0007669"/>
    <property type="project" value="TreeGrafter"/>
</dbReference>
<dbReference type="EMBL" id="AUYC01000028">
    <property type="protein sequence ID" value="KZN63280.1"/>
    <property type="molecule type" value="Genomic_DNA"/>
</dbReference>
<dbReference type="Gene3D" id="2.40.30.170">
    <property type="match status" value="1"/>
</dbReference>
<keyword evidence="2" id="KW-0175">Coiled coil</keyword>
<reference evidence="4 5" key="1">
    <citation type="submission" date="2013-07" db="EMBL/GenBank/DDBJ databases">
        <title>Comparative Genomic and Metabolomic Analysis of Twelve Strains of Pseudoalteromonas luteoviolacea.</title>
        <authorList>
            <person name="Vynne N.G."/>
            <person name="Mansson M."/>
            <person name="Gram L."/>
        </authorList>
    </citation>
    <scope>NUCLEOTIDE SEQUENCE [LARGE SCALE GENOMIC DNA]</scope>
    <source>
        <strain evidence="4 5">CPMOR-1</strain>
    </source>
</reference>
<dbReference type="SUPFAM" id="SSF111369">
    <property type="entry name" value="HlyD-like secretion proteins"/>
    <property type="match status" value="1"/>
</dbReference>
<dbReference type="GO" id="GO:1990281">
    <property type="term" value="C:efflux pump complex"/>
    <property type="evidence" value="ECO:0007669"/>
    <property type="project" value="TreeGrafter"/>
</dbReference>
<protein>
    <recommendedName>
        <fullName evidence="3">YknX-like C-terminal permuted SH3-like domain-containing protein</fullName>
    </recommendedName>
</protein>
<evidence type="ECO:0000259" key="3">
    <source>
        <dbReference type="Pfam" id="PF25989"/>
    </source>
</evidence>
<dbReference type="PANTHER" id="PTHR30469:SF15">
    <property type="entry name" value="HLYD FAMILY OF SECRETION PROTEINS"/>
    <property type="match status" value="1"/>
</dbReference>
<evidence type="ECO:0000313" key="4">
    <source>
        <dbReference type="EMBL" id="KZN63280.1"/>
    </source>
</evidence>
<dbReference type="Gene3D" id="1.10.287.470">
    <property type="entry name" value="Helix hairpin bin"/>
    <property type="match status" value="1"/>
</dbReference>
<evidence type="ECO:0000256" key="2">
    <source>
        <dbReference type="SAM" id="Coils"/>
    </source>
</evidence>
<evidence type="ECO:0000313" key="5">
    <source>
        <dbReference type="Proteomes" id="UP000076486"/>
    </source>
</evidence>
<gene>
    <name evidence="4" type="ORF">N473_17785</name>
</gene>
<dbReference type="PATRIC" id="fig|1365248.3.peg.2476"/>
<evidence type="ECO:0000256" key="1">
    <source>
        <dbReference type="ARBA" id="ARBA00009477"/>
    </source>
</evidence>
<comment type="similarity">
    <text evidence="1">Belongs to the membrane fusion protein (MFP) (TC 8.A.1) family.</text>
</comment>
<sequence>MKKKTLIFLAALSTLNSLNNEVKAKEYPVEIRHVLSNNNAYYSSYITEVKTNQDVKISSENTGKIEFILDYGDKFKKGDVIAKINTIELESKLREIEAELNILKVDYEHKKELYQFKKDLFYSKSISKNDYLEQRNHYNLSKIKIDKYEAKRQTVKNKIEKSTITALFDGIFVDRYINEGELALEGTAIAKIVGKERLISKVKIPIQKYDQLKEMKKILMKSDKKEYKADIKSLINFVDKKTQTFELVVDMSKSGFLIGSFVKAYIEEINPDYKFLVPRDSIIHRQEGSFIYLVDQDSKAQRVSVSLGNYYGDNVEVKGKIAVNDKVVVNGSEKISPGSSLKLWN</sequence>
<comment type="caution">
    <text evidence="4">The sequence shown here is derived from an EMBL/GenBank/DDBJ whole genome shotgun (WGS) entry which is preliminary data.</text>
</comment>
<proteinExistence type="inferred from homology"/>
<dbReference type="PANTHER" id="PTHR30469">
    <property type="entry name" value="MULTIDRUG RESISTANCE PROTEIN MDTA"/>
    <property type="match status" value="1"/>
</dbReference>
<feature type="domain" description="YknX-like C-terminal permuted SH3-like" evidence="3">
    <location>
        <begin position="277"/>
        <end position="340"/>
    </location>
</feature>
<name>A0A167KUA2_9GAMM</name>